<comment type="similarity">
    <text evidence="2">Belongs to the RNA polymerase-binding protein RbpA family.</text>
</comment>
<dbReference type="Gene3D" id="2.20.28.270">
    <property type="entry name" value="RNA polymerase-binding protein A"/>
    <property type="match status" value="1"/>
</dbReference>
<dbReference type="EMBL" id="LT629732">
    <property type="protein sequence ID" value="SDS97675.1"/>
    <property type="molecule type" value="Genomic_DNA"/>
</dbReference>
<dbReference type="Pfam" id="PF13397">
    <property type="entry name" value="RbpA"/>
    <property type="match status" value="1"/>
</dbReference>
<evidence type="ECO:0000313" key="4">
    <source>
        <dbReference type="EMBL" id="SDS97675.1"/>
    </source>
</evidence>
<accession>A0A1H1WKQ1</accession>
<evidence type="ECO:0000256" key="2">
    <source>
        <dbReference type="HAMAP-Rule" id="MF_01483"/>
    </source>
</evidence>
<keyword evidence="1 2" id="KW-0479">Metal-binding</keyword>
<feature type="binding site" evidence="2">
    <location>
        <position position="66"/>
    </location>
    <ligand>
        <name>Zn(2+)</name>
        <dbReference type="ChEBI" id="CHEBI:29105"/>
    </ligand>
</feature>
<dbReference type="HAMAP" id="MF_01483">
    <property type="entry name" value="RbpA"/>
    <property type="match status" value="1"/>
</dbReference>
<evidence type="ECO:0000256" key="3">
    <source>
        <dbReference type="SAM" id="MobiDB-lite"/>
    </source>
</evidence>
<evidence type="ECO:0000313" key="5">
    <source>
        <dbReference type="Proteomes" id="UP000198983"/>
    </source>
</evidence>
<comment type="subunit">
    <text evidence="2">Forms a complex with the RNAP catalytic core and with free principal sigma factors.</text>
</comment>
<feature type="binding site" evidence="2">
    <location>
        <position position="63"/>
    </location>
    <ligand>
        <name>Zn(2+)</name>
        <dbReference type="ChEBI" id="CHEBI:29105"/>
    </ligand>
</feature>
<dbReference type="InterPro" id="IPR025182">
    <property type="entry name" value="RNApol-bd_RbpA"/>
</dbReference>
<name>A0A1H1WKQ1_9ACTN</name>
<feature type="binding site" evidence="2">
    <location>
        <position position="41"/>
    </location>
    <ligand>
        <name>Zn(2+)</name>
        <dbReference type="ChEBI" id="CHEBI:29105"/>
    </ligand>
</feature>
<reference evidence="4 5" key="1">
    <citation type="submission" date="2016-10" db="EMBL/GenBank/DDBJ databases">
        <authorList>
            <person name="de Groot N.N."/>
        </authorList>
    </citation>
    <scope>NUCLEOTIDE SEQUENCE [LARGE SCALE GENOMIC DNA]</scope>
    <source>
        <strain evidence="4 5">DSM 22024</strain>
    </source>
</reference>
<sequence length="143" mass="16027">MEGDGELMSERALRGSRLGAASYEDDREIAPAPRQLVSYDCPHSHHFDLPFAADAEVPSVWECPRCGAEAVRVDGDRPESKQVKPPRTHWDMLLERRSIDELEQLLSERLELLRSGQIGPEHLHREASAGGKTPKPPRQRKGA</sequence>
<dbReference type="AlphaFoldDB" id="A0A1H1WKQ1"/>
<keyword evidence="2" id="KW-0804">Transcription</keyword>
<dbReference type="GO" id="GO:0045893">
    <property type="term" value="P:positive regulation of DNA-templated transcription"/>
    <property type="evidence" value="ECO:0007669"/>
    <property type="project" value="UniProtKB-UniRule"/>
</dbReference>
<protein>
    <recommendedName>
        <fullName evidence="2">RNA polymerase-binding protein RbpA</fullName>
    </recommendedName>
</protein>
<dbReference type="STRING" id="117157.SAMN04489717_4564"/>
<comment type="function">
    <text evidence="2">Binds to RNA polymerase (RNAP), stimulating transcription from principal, but not alternative sigma factor promoters.</text>
</comment>
<dbReference type="GO" id="GO:0008270">
    <property type="term" value="F:zinc ion binding"/>
    <property type="evidence" value="ECO:0007669"/>
    <property type="project" value="UniProtKB-UniRule"/>
</dbReference>
<keyword evidence="5" id="KW-1185">Reference proteome</keyword>
<comment type="cofactor">
    <cofactor evidence="2">
        <name>Zn(2+)</name>
        <dbReference type="ChEBI" id="CHEBI:29105"/>
    </cofactor>
    <text evidence="2">Bind 1 Zn(2+) per subunit.</text>
</comment>
<dbReference type="Proteomes" id="UP000198983">
    <property type="component" value="Chromosome I"/>
</dbReference>
<gene>
    <name evidence="2" type="primary">rbpA</name>
    <name evidence="4" type="ORF">SAMN04489717_4564</name>
</gene>
<keyword evidence="2" id="KW-0805">Transcription regulation</keyword>
<dbReference type="GO" id="GO:0001000">
    <property type="term" value="F:bacterial-type RNA polymerase core enzyme binding"/>
    <property type="evidence" value="ECO:0007669"/>
    <property type="project" value="UniProtKB-UniRule"/>
</dbReference>
<dbReference type="InterPro" id="IPR038638">
    <property type="entry name" value="RbpA_sf"/>
</dbReference>
<keyword evidence="2" id="KW-0862">Zinc</keyword>
<evidence type="ECO:0000256" key="1">
    <source>
        <dbReference type="ARBA" id="ARBA00022723"/>
    </source>
</evidence>
<dbReference type="PROSITE" id="PS00202">
    <property type="entry name" value="RUBREDOXIN"/>
    <property type="match status" value="1"/>
</dbReference>
<dbReference type="InterPro" id="IPR018527">
    <property type="entry name" value="Rubredoxin_Fe_BS"/>
</dbReference>
<feature type="binding site" evidence="2">
    <location>
        <position position="45"/>
    </location>
    <ligand>
        <name>Zn(2+)</name>
        <dbReference type="ChEBI" id="CHEBI:29105"/>
    </ligand>
</feature>
<organism evidence="4 5">
    <name type="scientific">Actinopolymorpha singaporensis</name>
    <dbReference type="NCBI Taxonomy" id="117157"/>
    <lineage>
        <taxon>Bacteria</taxon>
        <taxon>Bacillati</taxon>
        <taxon>Actinomycetota</taxon>
        <taxon>Actinomycetes</taxon>
        <taxon>Propionibacteriales</taxon>
        <taxon>Actinopolymorphaceae</taxon>
        <taxon>Actinopolymorpha</taxon>
    </lineage>
</organism>
<feature type="region of interest" description="Disordered" evidence="3">
    <location>
        <begin position="116"/>
        <end position="143"/>
    </location>
</feature>
<proteinExistence type="inferred from homology"/>